<accession>A0ABV8G9E7</accession>
<proteinExistence type="predicted"/>
<dbReference type="EMBL" id="JBHSBI010000007">
    <property type="protein sequence ID" value="MFC4008804.1"/>
    <property type="molecule type" value="Genomic_DNA"/>
</dbReference>
<keyword evidence="2" id="KW-0540">Nuclease</keyword>
<organism evidence="2 3">
    <name type="scientific">Nonomuraea purpurea</name>
    <dbReference type="NCBI Taxonomy" id="1849276"/>
    <lineage>
        <taxon>Bacteria</taxon>
        <taxon>Bacillati</taxon>
        <taxon>Actinomycetota</taxon>
        <taxon>Actinomycetes</taxon>
        <taxon>Streptosporangiales</taxon>
        <taxon>Streptosporangiaceae</taxon>
        <taxon>Nonomuraea</taxon>
    </lineage>
</organism>
<gene>
    <name evidence="2" type="ORF">ACFOY2_16350</name>
</gene>
<dbReference type="Gene3D" id="3.90.1570.10">
    <property type="entry name" value="tt1808, chain A"/>
    <property type="match status" value="1"/>
</dbReference>
<dbReference type="RefSeq" id="WP_379528869.1">
    <property type="nucleotide sequence ID" value="NZ_JBHSBI010000007.1"/>
</dbReference>
<evidence type="ECO:0000259" key="1">
    <source>
        <dbReference type="Pfam" id="PF05685"/>
    </source>
</evidence>
<dbReference type="InterPro" id="IPR012296">
    <property type="entry name" value="Nuclease_put_TT1808"/>
</dbReference>
<dbReference type="Pfam" id="PF05685">
    <property type="entry name" value="Uma2"/>
    <property type="match status" value="1"/>
</dbReference>
<keyword evidence="2" id="KW-0378">Hydrolase</keyword>
<dbReference type="PANTHER" id="PTHR35400">
    <property type="entry name" value="SLR1083 PROTEIN"/>
    <property type="match status" value="1"/>
</dbReference>
<dbReference type="InterPro" id="IPR008538">
    <property type="entry name" value="Uma2"/>
</dbReference>
<reference evidence="3" key="1">
    <citation type="journal article" date="2019" name="Int. J. Syst. Evol. Microbiol.">
        <title>The Global Catalogue of Microorganisms (GCM) 10K type strain sequencing project: providing services to taxonomists for standard genome sequencing and annotation.</title>
        <authorList>
            <consortium name="The Broad Institute Genomics Platform"/>
            <consortium name="The Broad Institute Genome Sequencing Center for Infectious Disease"/>
            <person name="Wu L."/>
            <person name="Ma J."/>
        </authorList>
    </citation>
    <scope>NUCLEOTIDE SEQUENCE [LARGE SCALE GENOMIC DNA]</scope>
    <source>
        <strain evidence="3">TBRC 1276</strain>
    </source>
</reference>
<comment type="caution">
    <text evidence="2">The sequence shown here is derived from an EMBL/GenBank/DDBJ whole genome shotgun (WGS) entry which is preliminary data.</text>
</comment>
<dbReference type="InterPro" id="IPR011335">
    <property type="entry name" value="Restrct_endonuc-II-like"/>
</dbReference>
<dbReference type="CDD" id="cd06260">
    <property type="entry name" value="DUF820-like"/>
    <property type="match status" value="1"/>
</dbReference>
<keyword evidence="2" id="KW-0255">Endonuclease</keyword>
<dbReference type="PANTHER" id="PTHR35400:SF3">
    <property type="entry name" value="SLL1072 PROTEIN"/>
    <property type="match status" value="1"/>
</dbReference>
<name>A0ABV8G9E7_9ACTN</name>
<protein>
    <submittedName>
        <fullName evidence="2">Uma2 family endonuclease</fullName>
    </submittedName>
</protein>
<keyword evidence="3" id="KW-1185">Reference proteome</keyword>
<feature type="domain" description="Putative restriction endonuclease" evidence="1">
    <location>
        <begin position="38"/>
        <end position="204"/>
    </location>
</feature>
<dbReference type="Proteomes" id="UP001595851">
    <property type="component" value="Unassembled WGS sequence"/>
</dbReference>
<dbReference type="GO" id="GO:0004519">
    <property type="term" value="F:endonuclease activity"/>
    <property type="evidence" value="ECO:0007669"/>
    <property type="project" value="UniProtKB-KW"/>
</dbReference>
<evidence type="ECO:0000313" key="3">
    <source>
        <dbReference type="Proteomes" id="UP001595851"/>
    </source>
</evidence>
<evidence type="ECO:0000313" key="2">
    <source>
        <dbReference type="EMBL" id="MFC4008804.1"/>
    </source>
</evidence>
<sequence length="215" mass="23217">MEGDEDMTAVPEDGWLTAHPPPRRARLFALPGKDGYTVEDWLRLPETGERIELIDGSFLVSPMPAYDHALCAGRLRQILLDAAPEEFEVVETGNLRVGDDGLIPDVVVGDAAAILAGPVALAASEVVCVAEVVSPGKGNRERDYTVKPPRYAAAGIPVFIRVDLEGDDTPHVEVFHLGEQGYELVVEAKVGTVVTLEQPFPVSFDPAVLTGPRRR</sequence>
<dbReference type="SUPFAM" id="SSF52980">
    <property type="entry name" value="Restriction endonuclease-like"/>
    <property type="match status" value="1"/>
</dbReference>